<evidence type="ECO:0000313" key="3">
    <source>
        <dbReference type="Proteomes" id="UP000185221"/>
    </source>
</evidence>
<evidence type="ECO:0000313" key="2">
    <source>
        <dbReference type="EMBL" id="SIO01259.1"/>
    </source>
</evidence>
<organism evidence="2 3">
    <name type="scientific">Algoriphagus halophilus</name>
    <dbReference type="NCBI Taxonomy" id="226505"/>
    <lineage>
        <taxon>Bacteria</taxon>
        <taxon>Pseudomonadati</taxon>
        <taxon>Bacteroidota</taxon>
        <taxon>Cytophagia</taxon>
        <taxon>Cytophagales</taxon>
        <taxon>Cyclobacteriaceae</taxon>
        <taxon>Algoriphagus</taxon>
    </lineage>
</organism>
<dbReference type="EMBL" id="FSRC01000002">
    <property type="protein sequence ID" value="SIO01259.1"/>
    <property type="molecule type" value="Genomic_DNA"/>
</dbReference>
<reference evidence="3" key="1">
    <citation type="submission" date="2016-11" db="EMBL/GenBank/DDBJ databases">
        <authorList>
            <person name="Varghese N."/>
            <person name="Submissions S."/>
        </authorList>
    </citation>
    <scope>NUCLEOTIDE SEQUENCE [LARGE SCALE GENOMIC DNA]</scope>
    <source>
        <strain evidence="3">DSM 15292</strain>
    </source>
</reference>
<keyword evidence="1" id="KW-0472">Membrane</keyword>
<protein>
    <submittedName>
        <fullName evidence="2">Uncharacterized protein</fullName>
    </submittedName>
</protein>
<dbReference type="Proteomes" id="UP000185221">
    <property type="component" value="Unassembled WGS sequence"/>
</dbReference>
<dbReference type="RefSeq" id="WP_074225683.1">
    <property type="nucleotide sequence ID" value="NZ_FSRC01000002.1"/>
</dbReference>
<dbReference type="OrthoDB" id="822214at2"/>
<accession>A0A1N6G135</accession>
<sequence>MISFFRKIRQKLLSQNRVTRYLAYAVGEILLVVIGILIALQINEWNQQRINKKISLQLHQRLLEDFELIEIRTQSSIADATESMELISFALLCFDQKSIPKGEEVKFDLAIRQFYRFTYPALPMATYDEMKSSGKLDLIYNLEVRNQLNAFISLLESTELILGNAGQSIQNNLIYYDKYIRSETNAQSLNLSFSYDFEKMARS</sequence>
<keyword evidence="1" id="KW-0812">Transmembrane</keyword>
<dbReference type="STRING" id="226505.SAMN05444394_2889"/>
<gene>
    <name evidence="2" type="ORF">SAMN05444394_2889</name>
</gene>
<keyword evidence="3" id="KW-1185">Reference proteome</keyword>
<dbReference type="AlphaFoldDB" id="A0A1N6G135"/>
<feature type="transmembrane region" description="Helical" evidence="1">
    <location>
        <begin position="21"/>
        <end position="42"/>
    </location>
</feature>
<evidence type="ECO:0000256" key="1">
    <source>
        <dbReference type="SAM" id="Phobius"/>
    </source>
</evidence>
<proteinExistence type="predicted"/>
<name>A0A1N6G135_9BACT</name>
<keyword evidence="1" id="KW-1133">Transmembrane helix</keyword>